<feature type="transmembrane region" description="Helical" evidence="1">
    <location>
        <begin position="31"/>
        <end position="55"/>
    </location>
</feature>
<dbReference type="EMBL" id="CM007899">
    <property type="protein sequence ID" value="OTG11979.1"/>
    <property type="molecule type" value="Genomic_DNA"/>
</dbReference>
<proteinExistence type="predicted"/>
<dbReference type="Proteomes" id="UP000215914">
    <property type="component" value="Chromosome 10"/>
</dbReference>
<accession>A0A251TMJ2</accession>
<gene>
    <name evidence="2" type="ORF">HannXRQ_Chr10g0304711</name>
</gene>
<evidence type="ECO:0000313" key="2">
    <source>
        <dbReference type="EMBL" id="OTG11979.1"/>
    </source>
</evidence>
<keyword evidence="1" id="KW-0812">Transmembrane</keyword>
<keyword evidence="1" id="KW-1133">Transmembrane helix</keyword>
<evidence type="ECO:0000256" key="1">
    <source>
        <dbReference type="SAM" id="Phobius"/>
    </source>
</evidence>
<dbReference type="InParanoid" id="A0A251TMJ2"/>
<keyword evidence="3" id="KW-1185">Reference proteome</keyword>
<sequence length="192" mass="22718">MPQHLKWHISYFFQYDQIMFKTSSVFCASSVSWFILQNCIFDSFYQLQMGLWAWLKRMIYNKRKKDKKPKKLEAKKPINSVQGAAKFPALIEADALTKQASSALDRIHFWSKIQVELRTRRLCMVKESRLKQKKLQNQLKIQSKFHELEAEWCGGTESMDVIVSKIHQREEATNKRERAMAYAFSHQPCTFT</sequence>
<evidence type="ECO:0008006" key="4">
    <source>
        <dbReference type="Google" id="ProtNLM"/>
    </source>
</evidence>
<reference evidence="3" key="1">
    <citation type="journal article" date="2017" name="Nature">
        <title>The sunflower genome provides insights into oil metabolism, flowering and Asterid evolution.</title>
        <authorList>
            <person name="Badouin H."/>
            <person name="Gouzy J."/>
            <person name="Grassa C.J."/>
            <person name="Murat F."/>
            <person name="Staton S.E."/>
            <person name="Cottret L."/>
            <person name="Lelandais-Briere C."/>
            <person name="Owens G.L."/>
            <person name="Carrere S."/>
            <person name="Mayjonade B."/>
            <person name="Legrand L."/>
            <person name="Gill N."/>
            <person name="Kane N.C."/>
            <person name="Bowers J.E."/>
            <person name="Hubner S."/>
            <person name="Bellec A."/>
            <person name="Berard A."/>
            <person name="Berges H."/>
            <person name="Blanchet N."/>
            <person name="Boniface M.C."/>
            <person name="Brunel D."/>
            <person name="Catrice O."/>
            <person name="Chaidir N."/>
            <person name="Claudel C."/>
            <person name="Donnadieu C."/>
            <person name="Faraut T."/>
            <person name="Fievet G."/>
            <person name="Helmstetter N."/>
            <person name="King M."/>
            <person name="Knapp S.J."/>
            <person name="Lai Z."/>
            <person name="Le Paslier M.C."/>
            <person name="Lippi Y."/>
            <person name="Lorenzon L."/>
            <person name="Mandel J.R."/>
            <person name="Marage G."/>
            <person name="Marchand G."/>
            <person name="Marquand E."/>
            <person name="Bret-Mestries E."/>
            <person name="Morien E."/>
            <person name="Nambeesan S."/>
            <person name="Nguyen T."/>
            <person name="Pegot-Espagnet P."/>
            <person name="Pouilly N."/>
            <person name="Raftis F."/>
            <person name="Sallet E."/>
            <person name="Schiex T."/>
            <person name="Thomas J."/>
            <person name="Vandecasteele C."/>
            <person name="Vares D."/>
            <person name="Vear F."/>
            <person name="Vautrin S."/>
            <person name="Crespi M."/>
            <person name="Mangin B."/>
            <person name="Burke J.M."/>
            <person name="Salse J."/>
            <person name="Munos S."/>
            <person name="Vincourt P."/>
            <person name="Rieseberg L.H."/>
            <person name="Langlade N.B."/>
        </authorList>
    </citation>
    <scope>NUCLEOTIDE SEQUENCE [LARGE SCALE GENOMIC DNA]</scope>
    <source>
        <strain evidence="3">cv. SF193</strain>
    </source>
</reference>
<name>A0A251TMJ2_HELAN</name>
<protein>
    <recommendedName>
        <fullName evidence="4">IQ motif, EF-hand binding site</fullName>
    </recommendedName>
</protein>
<keyword evidence="1" id="KW-0472">Membrane</keyword>
<evidence type="ECO:0000313" key="3">
    <source>
        <dbReference type="Proteomes" id="UP000215914"/>
    </source>
</evidence>
<organism evidence="2 3">
    <name type="scientific">Helianthus annuus</name>
    <name type="common">Common sunflower</name>
    <dbReference type="NCBI Taxonomy" id="4232"/>
    <lineage>
        <taxon>Eukaryota</taxon>
        <taxon>Viridiplantae</taxon>
        <taxon>Streptophyta</taxon>
        <taxon>Embryophyta</taxon>
        <taxon>Tracheophyta</taxon>
        <taxon>Spermatophyta</taxon>
        <taxon>Magnoliopsida</taxon>
        <taxon>eudicotyledons</taxon>
        <taxon>Gunneridae</taxon>
        <taxon>Pentapetalae</taxon>
        <taxon>asterids</taxon>
        <taxon>campanulids</taxon>
        <taxon>Asterales</taxon>
        <taxon>Asteraceae</taxon>
        <taxon>Asteroideae</taxon>
        <taxon>Heliantheae alliance</taxon>
        <taxon>Heliantheae</taxon>
        <taxon>Helianthus</taxon>
    </lineage>
</organism>
<dbReference type="AlphaFoldDB" id="A0A251TMJ2"/>